<sequence>MEQRPGPRPRLHRDGQPRLRHQFRRPLRRQVRGARPLLCPAAGADDPLLSRLQARGVLSRTRPLRRPLQPLPRVRPRRLPRRRAPQARRHPPRALASVPRAGGPLRPGLLAFQKDRPLRHQEPEHTHLLRRPGEDRGPRLRKALRRGRVPAGRDAHVHGARGRQRGVPGARSRRVGGRVRGDRDGHRTRPVAGHGGRDLRPAPDRVLGRRAGDPRVDVRRGEGLPRQVLEEGP</sequence>
<evidence type="ECO:0000313" key="3">
    <source>
        <dbReference type="Proteomes" id="UP001140949"/>
    </source>
</evidence>
<feature type="compositionally biased region" description="Basic residues" evidence="1">
    <location>
        <begin position="74"/>
        <end position="92"/>
    </location>
</feature>
<feature type="region of interest" description="Disordered" evidence="1">
    <location>
        <begin position="60"/>
        <end position="105"/>
    </location>
</feature>
<feature type="region of interest" description="Disordered" evidence="1">
    <location>
        <begin position="1"/>
        <end position="48"/>
    </location>
</feature>
<name>A0AAX6HE42_IRIPA</name>
<evidence type="ECO:0000256" key="1">
    <source>
        <dbReference type="SAM" id="MobiDB-lite"/>
    </source>
</evidence>
<feature type="compositionally biased region" description="Basic residues" evidence="1">
    <location>
        <begin position="139"/>
        <end position="148"/>
    </location>
</feature>
<proteinExistence type="predicted"/>
<feature type="compositionally biased region" description="Basic and acidic residues" evidence="1">
    <location>
        <begin position="195"/>
        <end position="223"/>
    </location>
</feature>
<keyword evidence="3" id="KW-1185">Reference proteome</keyword>
<reference evidence="2" key="1">
    <citation type="journal article" date="2023" name="GigaByte">
        <title>Genome assembly of the bearded iris, Iris pallida Lam.</title>
        <authorList>
            <person name="Bruccoleri R.E."/>
            <person name="Oakeley E.J."/>
            <person name="Faust A.M.E."/>
            <person name="Altorfer M."/>
            <person name="Dessus-Babus S."/>
            <person name="Burckhardt D."/>
            <person name="Oertli M."/>
            <person name="Naumann U."/>
            <person name="Petersen F."/>
            <person name="Wong J."/>
        </authorList>
    </citation>
    <scope>NUCLEOTIDE SEQUENCE</scope>
    <source>
        <strain evidence="2">GSM-AAB239-AS_SAM_17_03QT</strain>
    </source>
</reference>
<evidence type="ECO:0000313" key="2">
    <source>
        <dbReference type="EMBL" id="KAJ6838665.1"/>
    </source>
</evidence>
<dbReference type="GO" id="GO:0016301">
    <property type="term" value="F:kinase activity"/>
    <property type="evidence" value="ECO:0007669"/>
    <property type="project" value="UniProtKB-KW"/>
</dbReference>
<dbReference type="EMBL" id="JANAVB010010600">
    <property type="protein sequence ID" value="KAJ6838665.1"/>
    <property type="molecule type" value="Genomic_DNA"/>
</dbReference>
<accession>A0AAX6HE42</accession>
<feature type="compositionally biased region" description="Basic and acidic residues" evidence="1">
    <location>
        <begin position="121"/>
        <end position="138"/>
    </location>
</feature>
<keyword evidence="2" id="KW-0808">Transferase</keyword>
<reference evidence="2" key="2">
    <citation type="submission" date="2023-04" db="EMBL/GenBank/DDBJ databases">
        <authorList>
            <person name="Bruccoleri R.E."/>
            <person name="Oakeley E.J."/>
            <person name="Faust A.-M."/>
            <person name="Dessus-Babus S."/>
            <person name="Altorfer M."/>
            <person name="Burckhardt D."/>
            <person name="Oertli M."/>
            <person name="Naumann U."/>
            <person name="Petersen F."/>
            <person name="Wong J."/>
        </authorList>
    </citation>
    <scope>NUCLEOTIDE SEQUENCE</scope>
    <source>
        <strain evidence="2">GSM-AAB239-AS_SAM_17_03QT</strain>
        <tissue evidence="2">Leaf</tissue>
    </source>
</reference>
<protein>
    <submittedName>
        <fullName evidence="2">Mitogen-activated protein kinase kinase kinase NPK1</fullName>
    </submittedName>
</protein>
<keyword evidence="2" id="KW-0418">Kinase</keyword>
<gene>
    <name evidence="2" type="ORF">M6B38_318580</name>
</gene>
<comment type="caution">
    <text evidence="2">The sequence shown here is derived from an EMBL/GenBank/DDBJ whole genome shotgun (WGS) entry which is preliminary data.</text>
</comment>
<feature type="compositionally biased region" description="Basic residues" evidence="1">
    <location>
        <begin position="18"/>
        <end position="32"/>
    </location>
</feature>
<organism evidence="2 3">
    <name type="scientific">Iris pallida</name>
    <name type="common">Sweet iris</name>
    <dbReference type="NCBI Taxonomy" id="29817"/>
    <lineage>
        <taxon>Eukaryota</taxon>
        <taxon>Viridiplantae</taxon>
        <taxon>Streptophyta</taxon>
        <taxon>Embryophyta</taxon>
        <taxon>Tracheophyta</taxon>
        <taxon>Spermatophyta</taxon>
        <taxon>Magnoliopsida</taxon>
        <taxon>Liliopsida</taxon>
        <taxon>Asparagales</taxon>
        <taxon>Iridaceae</taxon>
        <taxon>Iridoideae</taxon>
        <taxon>Irideae</taxon>
        <taxon>Iris</taxon>
    </lineage>
</organism>
<dbReference type="AlphaFoldDB" id="A0AAX6HE42"/>
<dbReference type="Proteomes" id="UP001140949">
    <property type="component" value="Unassembled WGS sequence"/>
</dbReference>
<feature type="region of interest" description="Disordered" evidence="1">
    <location>
        <begin position="121"/>
        <end position="233"/>
    </location>
</feature>